<dbReference type="InterPro" id="IPR014284">
    <property type="entry name" value="RNA_pol_sigma-70_dom"/>
</dbReference>
<dbReference type="Gene3D" id="1.10.10.10">
    <property type="entry name" value="Winged helix-like DNA-binding domain superfamily/Winged helix DNA-binding domain"/>
    <property type="match status" value="1"/>
</dbReference>
<dbReference type="EMBL" id="QGGO01000004">
    <property type="protein sequence ID" value="PWK28372.1"/>
    <property type="molecule type" value="Genomic_DNA"/>
</dbReference>
<organism evidence="8 9">
    <name type="scientific">Arcicella aurantiaca</name>
    <dbReference type="NCBI Taxonomy" id="591202"/>
    <lineage>
        <taxon>Bacteria</taxon>
        <taxon>Pseudomonadati</taxon>
        <taxon>Bacteroidota</taxon>
        <taxon>Cytophagia</taxon>
        <taxon>Cytophagales</taxon>
        <taxon>Flectobacillaceae</taxon>
        <taxon>Arcicella</taxon>
    </lineage>
</organism>
<evidence type="ECO:0000313" key="8">
    <source>
        <dbReference type="EMBL" id="PWK28372.1"/>
    </source>
</evidence>
<name>A0A316EF98_9BACT</name>
<dbReference type="OrthoDB" id="941544at2"/>
<accession>A0A316EF98</accession>
<dbReference type="SUPFAM" id="SSF88659">
    <property type="entry name" value="Sigma3 and sigma4 domains of RNA polymerase sigma factors"/>
    <property type="match status" value="1"/>
</dbReference>
<keyword evidence="3" id="KW-0731">Sigma factor</keyword>
<evidence type="ECO:0000259" key="6">
    <source>
        <dbReference type="Pfam" id="PF04542"/>
    </source>
</evidence>
<dbReference type="PANTHER" id="PTHR43133:SF8">
    <property type="entry name" value="RNA POLYMERASE SIGMA FACTOR HI_1459-RELATED"/>
    <property type="match status" value="1"/>
</dbReference>
<dbReference type="Gene3D" id="1.10.1740.10">
    <property type="match status" value="1"/>
</dbReference>
<keyword evidence="2" id="KW-0805">Transcription regulation</keyword>
<comment type="caution">
    <text evidence="8">The sequence shown here is derived from an EMBL/GenBank/DDBJ whole genome shotgun (WGS) entry which is preliminary data.</text>
</comment>
<dbReference type="GO" id="GO:0016987">
    <property type="term" value="F:sigma factor activity"/>
    <property type="evidence" value="ECO:0007669"/>
    <property type="project" value="UniProtKB-KW"/>
</dbReference>
<dbReference type="SUPFAM" id="SSF88946">
    <property type="entry name" value="Sigma2 domain of RNA polymerase sigma factors"/>
    <property type="match status" value="1"/>
</dbReference>
<dbReference type="GO" id="GO:0006352">
    <property type="term" value="P:DNA-templated transcription initiation"/>
    <property type="evidence" value="ECO:0007669"/>
    <property type="project" value="InterPro"/>
</dbReference>
<comment type="similarity">
    <text evidence="1">Belongs to the sigma-70 factor family. ECF subfamily.</text>
</comment>
<gene>
    <name evidence="8" type="ORF">LV89_01156</name>
</gene>
<dbReference type="GO" id="GO:0003677">
    <property type="term" value="F:DNA binding"/>
    <property type="evidence" value="ECO:0007669"/>
    <property type="project" value="UniProtKB-KW"/>
</dbReference>
<keyword evidence="9" id="KW-1185">Reference proteome</keyword>
<evidence type="ECO:0000313" key="9">
    <source>
        <dbReference type="Proteomes" id="UP000245489"/>
    </source>
</evidence>
<dbReference type="Pfam" id="PF08281">
    <property type="entry name" value="Sigma70_r4_2"/>
    <property type="match status" value="1"/>
</dbReference>
<dbReference type="InterPro" id="IPR013325">
    <property type="entry name" value="RNA_pol_sigma_r2"/>
</dbReference>
<dbReference type="InterPro" id="IPR039425">
    <property type="entry name" value="RNA_pol_sigma-70-like"/>
</dbReference>
<dbReference type="AlphaFoldDB" id="A0A316EF98"/>
<evidence type="ECO:0000256" key="1">
    <source>
        <dbReference type="ARBA" id="ARBA00010641"/>
    </source>
</evidence>
<dbReference type="Pfam" id="PF04542">
    <property type="entry name" value="Sigma70_r2"/>
    <property type="match status" value="1"/>
</dbReference>
<dbReference type="InterPro" id="IPR036388">
    <property type="entry name" value="WH-like_DNA-bd_sf"/>
</dbReference>
<dbReference type="NCBIfam" id="TIGR02937">
    <property type="entry name" value="sigma70-ECF"/>
    <property type="match status" value="1"/>
</dbReference>
<dbReference type="InterPro" id="IPR013324">
    <property type="entry name" value="RNA_pol_sigma_r3/r4-like"/>
</dbReference>
<reference evidence="8 9" key="1">
    <citation type="submission" date="2018-05" db="EMBL/GenBank/DDBJ databases">
        <title>Genomic Encyclopedia of Archaeal and Bacterial Type Strains, Phase II (KMG-II): from individual species to whole genera.</title>
        <authorList>
            <person name="Goeker M."/>
        </authorList>
    </citation>
    <scope>NUCLEOTIDE SEQUENCE [LARGE SCALE GENOMIC DNA]</scope>
    <source>
        <strain evidence="8 9">DSM 22214</strain>
    </source>
</reference>
<dbReference type="RefSeq" id="WP_109741920.1">
    <property type="nucleotide sequence ID" value="NZ_QGGO01000004.1"/>
</dbReference>
<proteinExistence type="inferred from homology"/>
<evidence type="ECO:0000256" key="4">
    <source>
        <dbReference type="ARBA" id="ARBA00023125"/>
    </source>
</evidence>
<evidence type="ECO:0000256" key="5">
    <source>
        <dbReference type="ARBA" id="ARBA00023163"/>
    </source>
</evidence>
<sequence>MPTNERELVLACKRNDPKAQTAFYNLYKGRLLGVCRRYARTEAEAEDIFQEAFIKIFKNLHTLEKIESVNYWVKSSVIRTAIDHYRHTNHEREQVGYEYVAEFSENDENIFSSLSREQILNVINTLPDGYRMVINMYLIDGYTHAEIAEMLNITEGTSKSQLSRGRDLLKKQLMKIGYHDVTRVY</sequence>
<dbReference type="CDD" id="cd06171">
    <property type="entry name" value="Sigma70_r4"/>
    <property type="match status" value="1"/>
</dbReference>
<keyword evidence="5" id="KW-0804">Transcription</keyword>
<dbReference type="InterPro" id="IPR013249">
    <property type="entry name" value="RNA_pol_sigma70_r4_t2"/>
</dbReference>
<feature type="domain" description="RNA polymerase sigma factor 70 region 4 type 2" evidence="7">
    <location>
        <begin position="116"/>
        <end position="167"/>
    </location>
</feature>
<dbReference type="InterPro" id="IPR007627">
    <property type="entry name" value="RNA_pol_sigma70_r2"/>
</dbReference>
<keyword evidence="4" id="KW-0238">DNA-binding</keyword>
<evidence type="ECO:0000256" key="3">
    <source>
        <dbReference type="ARBA" id="ARBA00023082"/>
    </source>
</evidence>
<dbReference type="PANTHER" id="PTHR43133">
    <property type="entry name" value="RNA POLYMERASE ECF-TYPE SIGMA FACTO"/>
    <property type="match status" value="1"/>
</dbReference>
<evidence type="ECO:0000256" key="2">
    <source>
        <dbReference type="ARBA" id="ARBA00023015"/>
    </source>
</evidence>
<feature type="domain" description="RNA polymerase sigma-70 region 2" evidence="6">
    <location>
        <begin position="24"/>
        <end position="88"/>
    </location>
</feature>
<protein>
    <submittedName>
        <fullName evidence="8">RNA polymerase sigma-70 factor (ECF subfamily)</fullName>
    </submittedName>
</protein>
<dbReference type="Proteomes" id="UP000245489">
    <property type="component" value="Unassembled WGS sequence"/>
</dbReference>
<evidence type="ECO:0000259" key="7">
    <source>
        <dbReference type="Pfam" id="PF08281"/>
    </source>
</evidence>